<dbReference type="RefSeq" id="WP_064983512.1">
    <property type="nucleotide sequence ID" value="NZ_CP033507.1"/>
</dbReference>
<organism evidence="1 2">
    <name type="scientific">Mesorhizobium jarvisii</name>
    <dbReference type="NCBI Taxonomy" id="1777867"/>
    <lineage>
        <taxon>Bacteria</taxon>
        <taxon>Pseudomonadati</taxon>
        <taxon>Pseudomonadota</taxon>
        <taxon>Alphaproteobacteria</taxon>
        <taxon>Hyphomicrobiales</taxon>
        <taxon>Phyllobacteriaceae</taxon>
        <taxon>Mesorhizobium</taxon>
    </lineage>
</organism>
<proteinExistence type="predicted"/>
<name>A0A6M7TTK7_9HYPH</name>
<dbReference type="Proteomes" id="UP000275530">
    <property type="component" value="Unassembled WGS sequence"/>
</dbReference>
<evidence type="ECO:0000313" key="1">
    <source>
        <dbReference type="EMBL" id="RJT31318.1"/>
    </source>
</evidence>
<dbReference type="EMBL" id="QZXA01000009">
    <property type="protein sequence ID" value="RJT31318.1"/>
    <property type="molecule type" value="Genomic_DNA"/>
</dbReference>
<reference evidence="1 2" key="1">
    <citation type="submission" date="2018-09" db="EMBL/GenBank/DDBJ databases">
        <title>Mesorhizobium carmichaelinearum sp. nov. isolated from Carmichaelinea spp. root nodules in New Zealand.</title>
        <authorList>
            <person name="De Meyer S.E."/>
        </authorList>
    </citation>
    <scope>NUCLEOTIDE SEQUENCE [LARGE SCALE GENOMIC DNA]</scope>
    <source>
        <strain evidence="1 2">LMG 28313</strain>
    </source>
</reference>
<sequence length="83" mass="8934">MSAFFVVQSFTRGDRGGLRPDIPVQAQNTSHARRMAERLAASKALVVAFKREGDANTGEFGEAMLIAALGDVPDEVREMPLAS</sequence>
<protein>
    <submittedName>
        <fullName evidence="1">Uncharacterized protein</fullName>
    </submittedName>
</protein>
<accession>A0A6M7TTK7</accession>
<evidence type="ECO:0000313" key="2">
    <source>
        <dbReference type="Proteomes" id="UP000275530"/>
    </source>
</evidence>
<dbReference type="AlphaFoldDB" id="A0A6M7TTK7"/>
<gene>
    <name evidence="1" type="ORF">D3242_22725</name>
</gene>
<comment type="caution">
    <text evidence="1">The sequence shown here is derived from an EMBL/GenBank/DDBJ whole genome shotgun (WGS) entry which is preliminary data.</text>
</comment>
<keyword evidence="2" id="KW-1185">Reference proteome</keyword>